<comment type="caution">
    <text evidence="2">The sequence shown here is derived from an EMBL/GenBank/DDBJ whole genome shotgun (WGS) entry which is preliminary data.</text>
</comment>
<dbReference type="OrthoDB" id="6382392at2759"/>
<evidence type="ECO:0000313" key="2">
    <source>
        <dbReference type="EMBL" id="KNC22438.1"/>
    </source>
</evidence>
<keyword evidence="1" id="KW-1133">Transmembrane helix</keyword>
<reference evidence="2 3" key="1">
    <citation type="journal article" date="2015" name="Nat. Commun.">
        <title>Lucilia cuprina genome unlocks parasitic fly biology to underpin future interventions.</title>
        <authorList>
            <person name="Anstead C.A."/>
            <person name="Korhonen P.K."/>
            <person name="Young N.D."/>
            <person name="Hall R.S."/>
            <person name="Jex A.R."/>
            <person name="Murali S.C."/>
            <person name="Hughes D.S."/>
            <person name="Lee S.F."/>
            <person name="Perry T."/>
            <person name="Stroehlein A.J."/>
            <person name="Ansell B.R."/>
            <person name="Breugelmans B."/>
            <person name="Hofmann A."/>
            <person name="Qu J."/>
            <person name="Dugan S."/>
            <person name="Lee S.L."/>
            <person name="Chao H."/>
            <person name="Dinh H."/>
            <person name="Han Y."/>
            <person name="Doddapaneni H.V."/>
            <person name="Worley K.C."/>
            <person name="Muzny D.M."/>
            <person name="Ioannidis P."/>
            <person name="Waterhouse R.M."/>
            <person name="Zdobnov E.M."/>
            <person name="James P.J."/>
            <person name="Bagnall N.H."/>
            <person name="Kotze A.C."/>
            <person name="Gibbs R.A."/>
            <person name="Richards S."/>
            <person name="Batterham P."/>
            <person name="Gasser R.B."/>
        </authorList>
    </citation>
    <scope>NUCLEOTIDE SEQUENCE [LARGE SCALE GENOMIC DNA]</scope>
    <source>
        <strain evidence="2 3">LS</strain>
        <tissue evidence="2">Full body</tissue>
    </source>
</reference>
<gene>
    <name evidence="2" type="ORF">FF38_08852</name>
</gene>
<evidence type="ECO:0000256" key="1">
    <source>
        <dbReference type="SAM" id="Phobius"/>
    </source>
</evidence>
<dbReference type="AlphaFoldDB" id="A0A0L0BR28"/>
<dbReference type="EMBL" id="JRES01001499">
    <property type="protein sequence ID" value="KNC22438.1"/>
    <property type="molecule type" value="Genomic_DNA"/>
</dbReference>
<accession>A0A0L0BR28</accession>
<organism evidence="2 3">
    <name type="scientific">Lucilia cuprina</name>
    <name type="common">Green bottle fly</name>
    <name type="synonym">Australian sheep blowfly</name>
    <dbReference type="NCBI Taxonomy" id="7375"/>
    <lineage>
        <taxon>Eukaryota</taxon>
        <taxon>Metazoa</taxon>
        <taxon>Ecdysozoa</taxon>
        <taxon>Arthropoda</taxon>
        <taxon>Hexapoda</taxon>
        <taxon>Insecta</taxon>
        <taxon>Pterygota</taxon>
        <taxon>Neoptera</taxon>
        <taxon>Endopterygota</taxon>
        <taxon>Diptera</taxon>
        <taxon>Brachycera</taxon>
        <taxon>Muscomorpha</taxon>
        <taxon>Oestroidea</taxon>
        <taxon>Calliphoridae</taxon>
        <taxon>Luciliinae</taxon>
        <taxon>Lucilia</taxon>
    </lineage>
</organism>
<sequence length="242" mass="27115">MGNSIQKLDTSLMRHAHQPQIRSTLVKSPIVVTTMDSEIHAATSLAVVIAFPTLLAAEQFGGDASSVKIQNETSHAGIARRDLSKLDMWTQLTMSQKHELLQQQKVNQTHEDNHWHHVATAANTSADLSREEKQRFNDQLNFILDMRLLPHIILEQNEQAIIKLENDEFGIALTQIASEDCEENFMAQTFADKSFLSMLNLLLNYDTQTSVDPFALNVVANVTVFSIFIAICSIVLVTIYGH</sequence>
<proteinExistence type="predicted"/>
<keyword evidence="3" id="KW-1185">Reference proteome</keyword>
<feature type="transmembrane region" description="Helical" evidence="1">
    <location>
        <begin position="214"/>
        <end position="240"/>
    </location>
</feature>
<name>A0A0L0BR28_LUCCU</name>
<protein>
    <submittedName>
        <fullName evidence="2">Uncharacterized protein</fullName>
    </submittedName>
</protein>
<evidence type="ECO:0000313" key="3">
    <source>
        <dbReference type="Proteomes" id="UP000037069"/>
    </source>
</evidence>
<keyword evidence="1" id="KW-0812">Transmembrane</keyword>
<keyword evidence="1" id="KW-0472">Membrane</keyword>
<dbReference type="Proteomes" id="UP000037069">
    <property type="component" value="Unassembled WGS sequence"/>
</dbReference>